<evidence type="ECO:0000256" key="1">
    <source>
        <dbReference type="ARBA" id="ARBA00006235"/>
    </source>
</evidence>
<dbReference type="PANTHER" id="PTHR10760">
    <property type="entry name" value="TORSIN"/>
    <property type="match status" value="1"/>
</dbReference>
<name>A0A3S0ZHM2_ELYCH</name>
<keyword evidence="3" id="KW-0472">Membrane</keyword>
<dbReference type="GO" id="GO:0016887">
    <property type="term" value="F:ATP hydrolysis activity"/>
    <property type="evidence" value="ECO:0007669"/>
    <property type="project" value="InterPro"/>
</dbReference>
<dbReference type="Pfam" id="PF21376">
    <property type="entry name" value="TOR1A_C"/>
    <property type="match status" value="1"/>
</dbReference>
<dbReference type="GO" id="GO:0005737">
    <property type="term" value="C:cytoplasm"/>
    <property type="evidence" value="ECO:0007669"/>
    <property type="project" value="UniProtKB-ARBA"/>
</dbReference>
<protein>
    <recommendedName>
        <fullName evidence="4">Torsin-1A C-terminal domain-containing protein</fullName>
    </recommendedName>
</protein>
<evidence type="ECO:0000313" key="5">
    <source>
        <dbReference type="EMBL" id="RUS79092.1"/>
    </source>
</evidence>
<accession>A0A3S0ZHM2</accession>
<dbReference type="GO" id="GO:0005524">
    <property type="term" value="F:ATP binding"/>
    <property type="evidence" value="ECO:0007669"/>
    <property type="project" value="InterPro"/>
</dbReference>
<feature type="non-terminal residue" evidence="5">
    <location>
        <position position="460"/>
    </location>
</feature>
<keyword evidence="3" id="KW-1133">Transmembrane helix</keyword>
<comment type="similarity">
    <text evidence="1">Belongs to the ClpA/ClpB family. Torsin subfamily.</text>
</comment>
<proteinExistence type="inferred from homology"/>
<evidence type="ECO:0000313" key="6">
    <source>
        <dbReference type="Proteomes" id="UP000271974"/>
    </source>
</evidence>
<evidence type="ECO:0000259" key="4">
    <source>
        <dbReference type="Pfam" id="PF21376"/>
    </source>
</evidence>
<keyword evidence="6" id="KW-1185">Reference proteome</keyword>
<dbReference type="Pfam" id="PF06309">
    <property type="entry name" value="Torsin"/>
    <property type="match status" value="1"/>
</dbReference>
<gene>
    <name evidence="5" type="ORF">EGW08_013145</name>
</gene>
<feature type="transmembrane region" description="Helical" evidence="3">
    <location>
        <begin position="144"/>
        <end position="166"/>
    </location>
</feature>
<organism evidence="5 6">
    <name type="scientific">Elysia chlorotica</name>
    <name type="common">Eastern emerald elysia</name>
    <name type="synonym">Sea slug</name>
    <dbReference type="NCBI Taxonomy" id="188477"/>
    <lineage>
        <taxon>Eukaryota</taxon>
        <taxon>Metazoa</taxon>
        <taxon>Spiralia</taxon>
        <taxon>Lophotrochozoa</taxon>
        <taxon>Mollusca</taxon>
        <taxon>Gastropoda</taxon>
        <taxon>Heterobranchia</taxon>
        <taxon>Euthyneura</taxon>
        <taxon>Panpulmonata</taxon>
        <taxon>Sacoglossa</taxon>
        <taxon>Placobranchoidea</taxon>
        <taxon>Plakobranchidae</taxon>
        <taxon>Elysia</taxon>
    </lineage>
</organism>
<dbReference type="AlphaFoldDB" id="A0A3S0ZHM2"/>
<dbReference type="Gene3D" id="3.40.50.300">
    <property type="entry name" value="P-loop containing nucleotide triphosphate hydrolases"/>
    <property type="match status" value="1"/>
</dbReference>
<reference evidence="5 6" key="1">
    <citation type="submission" date="2019-01" db="EMBL/GenBank/DDBJ databases">
        <title>A draft genome assembly of the solar-powered sea slug Elysia chlorotica.</title>
        <authorList>
            <person name="Cai H."/>
            <person name="Li Q."/>
            <person name="Fang X."/>
            <person name="Li J."/>
            <person name="Curtis N.E."/>
            <person name="Altenburger A."/>
            <person name="Shibata T."/>
            <person name="Feng M."/>
            <person name="Maeda T."/>
            <person name="Schwartz J.A."/>
            <person name="Shigenobu S."/>
            <person name="Lundholm N."/>
            <person name="Nishiyama T."/>
            <person name="Yang H."/>
            <person name="Hasebe M."/>
            <person name="Li S."/>
            <person name="Pierce S.K."/>
            <person name="Wang J."/>
        </authorList>
    </citation>
    <scope>NUCLEOTIDE SEQUENCE [LARGE SCALE GENOMIC DNA]</scope>
    <source>
        <strain evidence="5">EC2010</strain>
        <tissue evidence="5">Whole organism of an adult</tissue>
    </source>
</reference>
<dbReference type="InterPro" id="IPR049337">
    <property type="entry name" value="TOR1A_C"/>
</dbReference>
<evidence type="ECO:0000256" key="2">
    <source>
        <dbReference type="SAM" id="MobiDB-lite"/>
    </source>
</evidence>
<dbReference type="OrthoDB" id="19623at2759"/>
<comment type="caution">
    <text evidence="5">The sequence shown here is derived from an EMBL/GenBank/DDBJ whole genome shotgun (WGS) entry which is preliminary data.</text>
</comment>
<feature type="region of interest" description="Disordered" evidence="2">
    <location>
        <begin position="110"/>
        <end position="133"/>
    </location>
</feature>
<evidence type="ECO:0000256" key="3">
    <source>
        <dbReference type="SAM" id="Phobius"/>
    </source>
</evidence>
<dbReference type="SUPFAM" id="SSF52540">
    <property type="entry name" value="P-loop containing nucleoside triphosphate hydrolases"/>
    <property type="match status" value="1"/>
</dbReference>
<feature type="domain" description="Torsin-1A C-terminal" evidence="4">
    <location>
        <begin position="402"/>
        <end position="457"/>
    </location>
</feature>
<feature type="compositionally biased region" description="Polar residues" evidence="2">
    <location>
        <begin position="114"/>
        <end position="128"/>
    </location>
</feature>
<dbReference type="InterPro" id="IPR027417">
    <property type="entry name" value="P-loop_NTPase"/>
</dbReference>
<dbReference type="EMBL" id="RQTK01000471">
    <property type="protein sequence ID" value="RUS79092.1"/>
    <property type="molecule type" value="Genomic_DNA"/>
</dbReference>
<dbReference type="Proteomes" id="UP000271974">
    <property type="component" value="Unassembled WGS sequence"/>
</dbReference>
<dbReference type="PANTHER" id="PTHR10760:SF2">
    <property type="entry name" value="LD13476P-RELATED"/>
    <property type="match status" value="1"/>
</dbReference>
<keyword evidence="3" id="KW-0812">Transmembrane</keyword>
<dbReference type="STRING" id="188477.A0A3S0ZHM2"/>
<dbReference type="InterPro" id="IPR010448">
    <property type="entry name" value="Torsin"/>
</dbReference>
<dbReference type="GO" id="GO:0012505">
    <property type="term" value="C:endomembrane system"/>
    <property type="evidence" value="ECO:0007669"/>
    <property type="project" value="UniProtKB-ARBA"/>
</dbReference>
<sequence length="460" mass="52110">MEPMDLDPEETLNWQVGYHQSNPSSNISDMDVDTSPTKYNQDLPESWTAPDQIPNNNCTEEQSNMPTVTAVMTPKKGTKTSYGIPEDDQTFSHFPEKGRVMLSSGLVHRKHSKSATLKNQTPSKSLPSHSRREKPSCIQSCCSVILSIVKVIFICGMIYLAAAYFLNLQKEKCRQSRHFDSRGLKTDLETLVFGQHFASEIIPSEMDHYFSKLQGKDQNVDEHDNKRSKATKCKPLVLSFHGWTGVGKNFISRIISDSFQHSMVNHIVIPLHFPHEAMEYKYGKIIQDWLVTNNTDCLVNVVIIDEMDKAFSPVTEGIIGAIEALSQPCHLATPTVILLLSNSYATDINRLFFQLAIENRKRDKASLAQFQSLFSSEDENMWNFPFDREGFIDAYVPFLPLDRQHVVQCIKRDLVAKRLSTDSETVTRILEELTFKSVAGLEISTTGCKRVADKVDYVML</sequence>